<dbReference type="AlphaFoldDB" id="A0A174KQK7"/>
<keyword evidence="3" id="KW-0224">Dipeptidase</keyword>
<accession>A0A174KQK7</accession>
<evidence type="ECO:0000259" key="1">
    <source>
        <dbReference type="Pfam" id="PF00557"/>
    </source>
</evidence>
<dbReference type="PANTHER" id="PTHR46112">
    <property type="entry name" value="AMINOPEPTIDASE"/>
    <property type="match status" value="1"/>
</dbReference>
<dbReference type="EC" id="3.4.13.9" evidence="3"/>
<dbReference type="EMBL" id="CYZU01000058">
    <property type="protein sequence ID" value="CUP12317.1"/>
    <property type="molecule type" value="Genomic_DNA"/>
</dbReference>
<dbReference type="Gene3D" id="3.90.230.10">
    <property type="entry name" value="Creatinase/methionine aminopeptidase superfamily"/>
    <property type="match status" value="1"/>
</dbReference>
<dbReference type="STRING" id="39482.ERS852491_04329"/>
<dbReference type="PANTHER" id="PTHR46112:SF2">
    <property type="entry name" value="XAA-PRO AMINOPEPTIDASE P-RELATED"/>
    <property type="match status" value="1"/>
</dbReference>
<organism evidence="3 4">
    <name type="scientific">Faecalicatena contorta</name>
    <dbReference type="NCBI Taxonomy" id="39482"/>
    <lineage>
        <taxon>Bacteria</taxon>
        <taxon>Bacillati</taxon>
        <taxon>Bacillota</taxon>
        <taxon>Clostridia</taxon>
        <taxon>Lachnospirales</taxon>
        <taxon>Lachnospiraceae</taxon>
        <taxon>Faecalicatena</taxon>
    </lineage>
</organism>
<dbReference type="OrthoDB" id="9806388at2"/>
<dbReference type="InterPro" id="IPR000587">
    <property type="entry name" value="Creatinase_N"/>
</dbReference>
<dbReference type="SUPFAM" id="SSF53092">
    <property type="entry name" value="Creatinase/prolidase N-terminal domain"/>
    <property type="match status" value="1"/>
</dbReference>
<dbReference type="RefSeq" id="WP_050640164.1">
    <property type="nucleotide sequence ID" value="NZ_CABKUE010000008.1"/>
</dbReference>
<gene>
    <name evidence="3" type="primary">pepQ</name>
    <name evidence="3" type="ORF">ERS852491_04329</name>
</gene>
<keyword evidence="3" id="KW-0645">Protease</keyword>
<protein>
    <submittedName>
        <fullName evidence="3">Xaa-Pro dipeptidase</fullName>
        <ecNumber evidence="3">3.4.13.9</ecNumber>
    </submittedName>
</protein>
<feature type="domain" description="Peptidase M24" evidence="1">
    <location>
        <begin position="176"/>
        <end position="375"/>
    </location>
</feature>
<reference evidence="3 4" key="1">
    <citation type="submission" date="2015-09" db="EMBL/GenBank/DDBJ databases">
        <authorList>
            <consortium name="Pathogen Informatics"/>
        </authorList>
    </citation>
    <scope>NUCLEOTIDE SEQUENCE [LARGE SCALE GENOMIC DNA]</scope>
    <source>
        <strain evidence="3 4">2789STDY5834876</strain>
    </source>
</reference>
<dbReference type="InterPro" id="IPR036005">
    <property type="entry name" value="Creatinase/aminopeptidase-like"/>
</dbReference>
<dbReference type="Gene3D" id="3.40.350.10">
    <property type="entry name" value="Creatinase/prolidase N-terminal domain"/>
    <property type="match status" value="1"/>
</dbReference>
<proteinExistence type="predicted"/>
<name>A0A174KQK7_9FIRM</name>
<dbReference type="Pfam" id="PF00557">
    <property type="entry name" value="Peptidase_M24"/>
    <property type="match status" value="1"/>
</dbReference>
<dbReference type="SUPFAM" id="SSF55920">
    <property type="entry name" value="Creatinase/aminopeptidase"/>
    <property type="match status" value="1"/>
</dbReference>
<evidence type="ECO:0000313" key="4">
    <source>
        <dbReference type="Proteomes" id="UP000095544"/>
    </source>
</evidence>
<evidence type="ECO:0000259" key="2">
    <source>
        <dbReference type="Pfam" id="PF01321"/>
    </source>
</evidence>
<dbReference type="Pfam" id="PF01321">
    <property type="entry name" value="Creatinase_N"/>
    <property type="match status" value="1"/>
</dbReference>
<evidence type="ECO:0000313" key="3">
    <source>
        <dbReference type="EMBL" id="CUP12317.1"/>
    </source>
</evidence>
<dbReference type="InterPro" id="IPR050659">
    <property type="entry name" value="Peptidase_M24B"/>
</dbReference>
<sequence>MQDELIRIPRTEYPQRWEKVQAVMRERKLDIILAYSDDRATYGNAYARYYTDFQTHFEPVLVMFVPDREPLILTGPETDGYAGERAAVREIKVLAELAAEDEDYPFSKVETLKEIIRQYAGKEPERIGLAAKVYMGAELYEALLRAYPDAELVDTDQLLAPLRGIKSQSEIAVICRAYEIANAGMQAAIAAVRPGITERKIAAEAEYVMRKMGCEGYGIDPIVSSGPNAAHVLARTTTRVIEENDIVVITLAPRYEGYHGACGRTVLVGNPGEKAEKAVKAMIRAQNLCAENLVPGNIGSRVEEMGRQVMKEAGYEKNFMYSGLHSVGVIEFEPPIFGPSSSTVIEKDMVISIDIPLFEADVSGMRMEDGYLITEAGARKLTDSPQWIQK</sequence>
<dbReference type="Proteomes" id="UP000095544">
    <property type="component" value="Unassembled WGS sequence"/>
</dbReference>
<dbReference type="InterPro" id="IPR000994">
    <property type="entry name" value="Pept_M24"/>
</dbReference>
<dbReference type="GO" id="GO:0102009">
    <property type="term" value="F:proline dipeptidase activity"/>
    <property type="evidence" value="ECO:0007669"/>
    <property type="project" value="UniProtKB-EC"/>
</dbReference>
<feature type="domain" description="Creatinase N-terminal" evidence="2">
    <location>
        <begin position="16"/>
        <end position="164"/>
    </location>
</feature>
<dbReference type="InterPro" id="IPR029149">
    <property type="entry name" value="Creatin/AminoP/Spt16_N"/>
</dbReference>
<keyword evidence="3" id="KW-0378">Hydrolase</keyword>